<evidence type="ECO:0000256" key="2">
    <source>
        <dbReference type="ARBA" id="ARBA00005712"/>
    </source>
</evidence>
<dbReference type="SUPFAM" id="SSF51344">
    <property type="entry name" value="Epsilon subunit of F1F0-ATP synthase N-terminal domain"/>
    <property type="match status" value="1"/>
</dbReference>
<keyword evidence="9" id="KW-1185">Reference proteome</keyword>
<evidence type="ECO:0000256" key="6">
    <source>
        <dbReference type="ARBA" id="ARBA00023196"/>
    </source>
</evidence>
<keyword evidence="3" id="KW-0813">Transport</keyword>
<evidence type="ECO:0000259" key="7">
    <source>
        <dbReference type="Pfam" id="PF02823"/>
    </source>
</evidence>
<keyword evidence="6" id="KW-0139">CF(1)</keyword>
<dbReference type="RefSeq" id="WP_301125718.1">
    <property type="nucleotide sequence ID" value="NZ_JAUHPV010000001.1"/>
</dbReference>
<comment type="similarity">
    <text evidence="2">Belongs to the ATPase epsilon chain family.</text>
</comment>
<dbReference type="EMBL" id="JAUHPV010000001">
    <property type="protein sequence ID" value="MDN4471771.1"/>
    <property type="molecule type" value="Genomic_DNA"/>
</dbReference>
<reference evidence="8" key="1">
    <citation type="submission" date="2023-06" db="EMBL/GenBank/DDBJ databases">
        <title>SYSU T00b26.</title>
        <authorList>
            <person name="Gao L."/>
            <person name="Fang B.-Z."/>
            <person name="Li W.-J."/>
        </authorList>
    </citation>
    <scope>NUCLEOTIDE SEQUENCE</scope>
    <source>
        <strain evidence="8">SYSU T00b26</strain>
    </source>
</reference>
<protein>
    <submittedName>
        <fullName evidence="8">F0F1 ATP synthase subunit epsilon</fullName>
    </submittedName>
</protein>
<sequence length="91" mass="9153">MAATISVFIVAPDQTLWSGTARSVSAPTVEGSIGLLAQHEPVLSVLRAGTVAVVADDGARTELPITGGFLSFDEDTVTIVTDPGSGVAAAE</sequence>
<gene>
    <name evidence="8" type="ORF">QQX04_02045</name>
</gene>
<name>A0ABT8FXZ2_9MICO</name>
<proteinExistence type="inferred from homology"/>
<keyword evidence="5" id="KW-0472">Membrane</keyword>
<evidence type="ECO:0000256" key="4">
    <source>
        <dbReference type="ARBA" id="ARBA00023065"/>
    </source>
</evidence>
<dbReference type="Proteomes" id="UP001172738">
    <property type="component" value="Unassembled WGS sequence"/>
</dbReference>
<keyword evidence="6" id="KW-0066">ATP synthesis</keyword>
<dbReference type="InterPro" id="IPR036771">
    <property type="entry name" value="ATPsynth_dsu/esu_N"/>
</dbReference>
<dbReference type="Pfam" id="PF02823">
    <property type="entry name" value="ATP-synt_DE_N"/>
    <property type="match status" value="1"/>
</dbReference>
<dbReference type="InterPro" id="IPR001469">
    <property type="entry name" value="ATP_synth_F1_dsu/esu"/>
</dbReference>
<comment type="subcellular location">
    <subcellularLocation>
        <location evidence="1">Cell membrane</location>
        <topology evidence="1">Peripheral membrane protein</topology>
    </subcellularLocation>
</comment>
<organism evidence="8 9">
    <name type="scientific">Demequina zhanjiangensis</name>
    <dbReference type="NCBI Taxonomy" id="3051659"/>
    <lineage>
        <taxon>Bacteria</taxon>
        <taxon>Bacillati</taxon>
        <taxon>Actinomycetota</taxon>
        <taxon>Actinomycetes</taxon>
        <taxon>Micrococcales</taxon>
        <taxon>Demequinaceae</taxon>
        <taxon>Demequina</taxon>
    </lineage>
</organism>
<dbReference type="InterPro" id="IPR020546">
    <property type="entry name" value="ATP_synth_F1_dsu/esu_N"/>
</dbReference>
<evidence type="ECO:0000256" key="3">
    <source>
        <dbReference type="ARBA" id="ARBA00022448"/>
    </source>
</evidence>
<keyword evidence="4" id="KW-0406">Ion transport</keyword>
<evidence type="ECO:0000313" key="9">
    <source>
        <dbReference type="Proteomes" id="UP001172738"/>
    </source>
</evidence>
<comment type="caution">
    <text evidence="8">The sequence shown here is derived from an EMBL/GenBank/DDBJ whole genome shotgun (WGS) entry which is preliminary data.</text>
</comment>
<evidence type="ECO:0000256" key="5">
    <source>
        <dbReference type="ARBA" id="ARBA00023136"/>
    </source>
</evidence>
<dbReference type="NCBIfam" id="NF009977">
    <property type="entry name" value="PRK13442.1"/>
    <property type="match status" value="1"/>
</dbReference>
<evidence type="ECO:0000256" key="1">
    <source>
        <dbReference type="ARBA" id="ARBA00004202"/>
    </source>
</evidence>
<evidence type="ECO:0000313" key="8">
    <source>
        <dbReference type="EMBL" id="MDN4471771.1"/>
    </source>
</evidence>
<feature type="domain" description="ATP synthase F1 complex delta/epsilon subunit N-terminal" evidence="7">
    <location>
        <begin position="6"/>
        <end position="82"/>
    </location>
</feature>
<accession>A0ABT8FXZ2</accession>
<dbReference type="Gene3D" id="2.60.15.10">
    <property type="entry name" value="F0F1 ATP synthase delta/epsilon subunit, N-terminal"/>
    <property type="match status" value="1"/>
</dbReference>
<dbReference type="CDD" id="cd12152">
    <property type="entry name" value="F1-ATPase_delta"/>
    <property type="match status" value="1"/>
</dbReference>